<dbReference type="SMART" id="SM00034">
    <property type="entry name" value="CLECT"/>
    <property type="match status" value="1"/>
</dbReference>
<organism evidence="3 4">
    <name type="scientific">Neogobius melanostomus</name>
    <name type="common">round goby</name>
    <dbReference type="NCBI Taxonomy" id="47308"/>
    <lineage>
        <taxon>Eukaryota</taxon>
        <taxon>Metazoa</taxon>
        <taxon>Chordata</taxon>
        <taxon>Craniata</taxon>
        <taxon>Vertebrata</taxon>
        <taxon>Euteleostomi</taxon>
        <taxon>Actinopterygii</taxon>
        <taxon>Neopterygii</taxon>
        <taxon>Teleostei</taxon>
        <taxon>Neoteleostei</taxon>
        <taxon>Acanthomorphata</taxon>
        <taxon>Gobiaria</taxon>
        <taxon>Gobiiformes</taxon>
        <taxon>Gobioidei</taxon>
        <taxon>Gobiidae</taxon>
        <taxon>Benthophilinae</taxon>
        <taxon>Neogobiini</taxon>
        <taxon>Neogobius</taxon>
    </lineage>
</organism>
<dbReference type="InterPro" id="IPR016186">
    <property type="entry name" value="C-type_lectin-like/link_sf"/>
</dbReference>
<dbReference type="InterPro" id="IPR001304">
    <property type="entry name" value="C-type_lectin-like"/>
</dbReference>
<dbReference type="PROSITE" id="PS50041">
    <property type="entry name" value="C_TYPE_LECTIN_2"/>
    <property type="match status" value="1"/>
</dbReference>
<reference evidence="3" key="1">
    <citation type="submission" date="2025-08" db="UniProtKB">
        <authorList>
            <consortium name="Ensembl"/>
        </authorList>
    </citation>
    <scope>IDENTIFICATION</scope>
</reference>
<evidence type="ECO:0000259" key="2">
    <source>
        <dbReference type="PROSITE" id="PS50041"/>
    </source>
</evidence>
<reference evidence="3" key="2">
    <citation type="submission" date="2025-09" db="UniProtKB">
        <authorList>
            <consortium name="Ensembl"/>
        </authorList>
    </citation>
    <scope>IDENTIFICATION</scope>
</reference>
<dbReference type="InterPro" id="IPR016187">
    <property type="entry name" value="CTDL_fold"/>
</dbReference>
<dbReference type="Proteomes" id="UP000694523">
    <property type="component" value="Unplaced"/>
</dbReference>
<keyword evidence="1" id="KW-1133">Transmembrane helix</keyword>
<dbReference type="Gene3D" id="3.10.100.10">
    <property type="entry name" value="Mannose-Binding Protein A, subunit A"/>
    <property type="match status" value="1"/>
</dbReference>
<sequence length="130" mass="14914">MNHVTFTSLSSAFWICGIYLIVAFDVLWIYIPKVFHKTPNKMSWGDALTYCRTHYTDLALIESAEENTAAFAVNGYAWIGLFRSTGKWSDNRTVAFTAWKYPGDKKIYHEVLCNSHWTDCSKILTLCKSV</sequence>
<evidence type="ECO:0000313" key="4">
    <source>
        <dbReference type="Proteomes" id="UP000694523"/>
    </source>
</evidence>
<dbReference type="Pfam" id="PF00059">
    <property type="entry name" value="Lectin_C"/>
    <property type="match status" value="1"/>
</dbReference>
<feature type="transmembrane region" description="Helical" evidence="1">
    <location>
        <begin position="12"/>
        <end position="31"/>
    </location>
</feature>
<keyword evidence="1" id="KW-0812">Transmembrane</keyword>
<dbReference type="PANTHER" id="PTHR45784">
    <property type="entry name" value="C-TYPE LECTIN DOMAIN FAMILY 20 MEMBER A-RELATED"/>
    <property type="match status" value="1"/>
</dbReference>
<name>A0A8C6STD6_9GOBI</name>
<keyword evidence="1" id="KW-0472">Membrane</keyword>
<dbReference type="PANTHER" id="PTHR45784:SF3">
    <property type="entry name" value="C-TYPE LECTIN DOMAIN FAMILY 4 MEMBER K-LIKE-RELATED"/>
    <property type="match status" value="1"/>
</dbReference>
<proteinExistence type="predicted"/>
<dbReference type="AlphaFoldDB" id="A0A8C6STD6"/>
<dbReference type="Ensembl" id="ENSNMLT00000011260.1">
    <property type="protein sequence ID" value="ENSNMLP00000009969.1"/>
    <property type="gene ID" value="ENSNMLG00000006899.1"/>
</dbReference>
<keyword evidence="4" id="KW-1185">Reference proteome</keyword>
<evidence type="ECO:0000256" key="1">
    <source>
        <dbReference type="SAM" id="Phobius"/>
    </source>
</evidence>
<accession>A0A8C6STD6</accession>
<protein>
    <recommendedName>
        <fullName evidence="2">C-type lectin domain-containing protein</fullName>
    </recommendedName>
</protein>
<evidence type="ECO:0000313" key="3">
    <source>
        <dbReference type="Ensembl" id="ENSNMLP00000009969.1"/>
    </source>
</evidence>
<feature type="domain" description="C-type lectin" evidence="2">
    <location>
        <begin position="30"/>
        <end position="119"/>
    </location>
</feature>
<dbReference type="SUPFAM" id="SSF56436">
    <property type="entry name" value="C-type lectin-like"/>
    <property type="match status" value="1"/>
</dbReference>